<reference evidence="2" key="1">
    <citation type="submission" date="2021-01" db="EMBL/GenBank/DDBJ databases">
        <title>Modified the classification status of verrucomicrobia.</title>
        <authorList>
            <person name="Feng X."/>
        </authorList>
    </citation>
    <scope>NUCLEOTIDE SEQUENCE</scope>
    <source>
        <strain evidence="2">KCTC 22041</strain>
    </source>
</reference>
<sequence>MPVRKLLTVLFFTLLWLRCGAMEPAAPDFSEGFALIDALEIPQISPEATWTKIPDQTVYFDYHIRDYLANLKGNGWSLPSGHDEPTILRGLGSLDNTEIPQNSHFKAKKVDLRADVEKLIESIQQARKEDSPEYFLKGYGNFSSEEAGPFFIFAVQLHQHGDAELANQLVNALFLAAPNREVVLDSGINLIADQAYSKLIEQFYQSQDWKALHQGLMELVQKFPRGWQARNAVGLLLEPSKARAESQPPRPLTLDGISLDPEAVQSIDWMLKAPSSNDFEIPEELAEQLSQLPASARQQYLSQMSNAGNRILTDDLRNWLLADKKTFDESKSIAVPTLRLGMKAIPVLIALAEDDYLTYFPNSPANSFSMSFDSDLGPVENMQQQLAHLNHPLRRSDIATQLLDAMLPASDDYVREMDASQTKSAALDFWQQHQNDSRDQLAYAYLTSSSKEQKIAAASIIATSSDESLHQKFEAQILNSVSPVKEIETVATYIRKRKTPTTEFFKVYRSAVIAQYQQIEPSEDYELGMDRKMAMEIMKQMGAKAEGLSIQGRARELARENLENPEISIRAFYNSIKEEPLAKQFLAMLAGAKAATEPRTRSYFLAYCINYHSRSLNDEFAPEKNPRKLSSSEKKVWQALLADKNDIPAEMNRYTDDSDTVGQLAAIALETSLEGMFMDFQRASLVLHKSAGELAYERASARLKGKPIPPLPDASRVDASRLEEMVHHAGSLPTNEVHPYLTNLSPDELMAWIDWLEDPQTPAFPQSLQKLRLQIIKRSKGYLSYPDQPGVGNIGVGFEITPQALESWMEEIARNLPDHSRTYINLTSTAIGPGLEILAFRSNLEPAEESETESERPSLSRLFYSSFDALVGEEAPADSTGVIYLELYTADQNFDFPIQIVDGKARYSEFKAPLSDALEAAASSSESFDLDVQILSRADAEAIRAAEDDN</sequence>
<keyword evidence="3" id="KW-1185">Reference proteome</keyword>
<name>A0A934SAA2_9BACT</name>
<comment type="caution">
    <text evidence="2">The sequence shown here is derived from an EMBL/GenBank/DDBJ whole genome shotgun (WGS) entry which is preliminary data.</text>
</comment>
<dbReference type="RefSeq" id="WP_200268078.1">
    <property type="nucleotide sequence ID" value="NZ_JAENIJ010000005.1"/>
</dbReference>
<dbReference type="EMBL" id="JAENIJ010000005">
    <property type="protein sequence ID" value="MBK1881673.1"/>
    <property type="molecule type" value="Genomic_DNA"/>
</dbReference>
<protein>
    <submittedName>
        <fullName evidence="2">Uncharacterized protein</fullName>
    </submittedName>
</protein>
<feature type="signal peptide" evidence="1">
    <location>
        <begin position="1"/>
        <end position="21"/>
    </location>
</feature>
<dbReference type="AlphaFoldDB" id="A0A934SAA2"/>
<gene>
    <name evidence="2" type="ORF">JIN85_04565</name>
</gene>
<dbReference type="Proteomes" id="UP000603141">
    <property type="component" value="Unassembled WGS sequence"/>
</dbReference>
<evidence type="ECO:0000313" key="3">
    <source>
        <dbReference type="Proteomes" id="UP000603141"/>
    </source>
</evidence>
<keyword evidence="1" id="KW-0732">Signal</keyword>
<organism evidence="2 3">
    <name type="scientific">Luteolibacter pohnpeiensis</name>
    <dbReference type="NCBI Taxonomy" id="454153"/>
    <lineage>
        <taxon>Bacteria</taxon>
        <taxon>Pseudomonadati</taxon>
        <taxon>Verrucomicrobiota</taxon>
        <taxon>Verrucomicrobiia</taxon>
        <taxon>Verrucomicrobiales</taxon>
        <taxon>Verrucomicrobiaceae</taxon>
        <taxon>Luteolibacter</taxon>
    </lineage>
</organism>
<feature type="chain" id="PRO_5037875940" evidence="1">
    <location>
        <begin position="22"/>
        <end position="950"/>
    </location>
</feature>
<evidence type="ECO:0000256" key="1">
    <source>
        <dbReference type="SAM" id="SignalP"/>
    </source>
</evidence>
<evidence type="ECO:0000313" key="2">
    <source>
        <dbReference type="EMBL" id="MBK1881673.1"/>
    </source>
</evidence>
<proteinExistence type="predicted"/>
<accession>A0A934SAA2</accession>